<evidence type="ECO:0000256" key="1">
    <source>
        <dbReference type="SAM" id="MobiDB-lite"/>
    </source>
</evidence>
<comment type="caution">
    <text evidence="2">The sequence shown here is derived from an EMBL/GenBank/DDBJ whole genome shotgun (WGS) entry which is preliminary data.</text>
</comment>
<feature type="region of interest" description="Disordered" evidence="1">
    <location>
        <begin position="10"/>
        <end position="41"/>
    </location>
</feature>
<evidence type="ECO:0000313" key="3">
    <source>
        <dbReference type="Proteomes" id="UP000216363"/>
    </source>
</evidence>
<proteinExistence type="predicted"/>
<evidence type="ECO:0000313" key="2">
    <source>
        <dbReference type="EMBL" id="OYR28610.1"/>
    </source>
</evidence>
<protein>
    <submittedName>
        <fullName evidence="2">Uncharacterized protein</fullName>
    </submittedName>
</protein>
<sequence length="41" mass="4640">MVGYLLAAWPEGVEDDEEEKERHAEQTPAIGERAHGIVIHR</sequence>
<name>A0A256GNS3_9HYPH</name>
<dbReference type="Proteomes" id="UP000216363">
    <property type="component" value="Unassembled WGS sequence"/>
</dbReference>
<organism evidence="2 3">
    <name type="scientific">Brucella lupini</name>
    <dbReference type="NCBI Taxonomy" id="255457"/>
    <lineage>
        <taxon>Bacteria</taxon>
        <taxon>Pseudomonadati</taxon>
        <taxon>Pseudomonadota</taxon>
        <taxon>Alphaproteobacteria</taxon>
        <taxon>Hyphomicrobiales</taxon>
        <taxon>Brucellaceae</taxon>
        <taxon>Brucella/Ochrobactrum group</taxon>
        <taxon>Brucella</taxon>
    </lineage>
</organism>
<reference evidence="2 3" key="1">
    <citation type="submission" date="2017-07" db="EMBL/GenBank/DDBJ databases">
        <title>Draft genome of Ochrobactrum lupini type strain LUP21.</title>
        <authorList>
            <person name="Krzyzanowska D.M."/>
            <person name="Jafra S."/>
        </authorList>
    </citation>
    <scope>NUCLEOTIDE SEQUENCE [LARGE SCALE GENOMIC DNA]</scope>
    <source>
        <strain evidence="2 3">LUP21</strain>
    </source>
</reference>
<gene>
    <name evidence="2" type="ORF">CES86_2766</name>
</gene>
<accession>A0A256GNS3</accession>
<dbReference type="AlphaFoldDB" id="A0A256GNS3"/>
<dbReference type="EMBL" id="NNRN01000049">
    <property type="protein sequence ID" value="OYR28610.1"/>
    <property type="molecule type" value="Genomic_DNA"/>
</dbReference>